<dbReference type="SUPFAM" id="SSF53335">
    <property type="entry name" value="S-adenosyl-L-methionine-dependent methyltransferases"/>
    <property type="match status" value="1"/>
</dbReference>
<evidence type="ECO:0000256" key="1">
    <source>
        <dbReference type="ARBA" id="ARBA00004123"/>
    </source>
</evidence>
<comment type="catalytic activity">
    <reaction evidence="10">
        <text>a 2'-deoxycytidine in DNA + S-adenosyl-L-methionine = a 5-methyl-2'-deoxycytidine in DNA + S-adenosyl-L-homocysteine + H(+)</text>
        <dbReference type="Rhea" id="RHEA:13681"/>
        <dbReference type="Rhea" id="RHEA-COMP:11369"/>
        <dbReference type="Rhea" id="RHEA-COMP:11370"/>
        <dbReference type="ChEBI" id="CHEBI:15378"/>
        <dbReference type="ChEBI" id="CHEBI:57856"/>
        <dbReference type="ChEBI" id="CHEBI:59789"/>
        <dbReference type="ChEBI" id="CHEBI:85452"/>
        <dbReference type="ChEBI" id="CHEBI:85454"/>
        <dbReference type="EC" id="2.1.1.37"/>
    </reaction>
</comment>
<dbReference type="EMBL" id="PYSW02000002">
    <property type="protein sequence ID" value="KAG2393461.1"/>
    <property type="molecule type" value="Genomic_DNA"/>
</dbReference>
<feature type="region of interest" description="Disordered" evidence="11">
    <location>
        <begin position="1133"/>
        <end position="1221"/>
    </location>
</feature>
<evidence type="ECO:0000256" key="6">
    <source>
        <dbReference type="ARBA" id="ARBA00023125"/>
    </source>
</evidence>
<dbReference type="Gene3D" id="3.40.50.150">
    <property type="entry name" value="Vaccinia Virus protein VP39"/>
    <property type="match status" value="1"/>
</dbReference>
<dbReference type="RefSeq" id="XP_044555355.1">
    <property type="nucleotide sequence ID" value="XM_044696913.1"/>
</dbReference>
<feature type="compositionally biased region" description="Polar residues" evidence="11">
    <location>
        <begin position="1140"/>
        <end position="1149"/>
    </location>
</feature>
<dbReference type="InterPro" id="IPR050390">
    <property type="entry name" value="C5-Methyltransferase"/>
</dbReference>
<dbReference type="InterPro" id="IPR029063">
    <property type="entry name" value="SAM-dependent_MTases_sf"/>
</dbReference>
<keyword evidence="4 8" id="KW-0949">S-adenosyl-L-methionine</keyword>
<sequence>MKRKQQENYEASSSSEDDRVVVIVSSGSSDESSDDLIFGSGMSLVRGSGEYRTLYDFSIVSNPDYLESNGKIAPNFLSIEDMTTIAKELFACGICFNIASSVDSKVSQKKCFGPIKEWAVEYRKLPIISILVESSREKSEWIELIGPAKEYFHIFNKTYQKVSLCHSLMEIVQRYPLESYEEIITRLSKTELAYIYNQHVRAAKPKVNEDYLLENAQFISDQFNKMKDTRLLNSCFFLKLEEIMLRGGVLSDVMSSSEEDDEMETSDSGDDVYIPDEQYESISGGSDEVVSEPSFSSSSGDEYLPKKNSKPGRRKNLIKTKKNSSTDPVIENDYSDDSEDVKKPKRKGTKKKLTKKSSKTVKEEISVVKDPSLEEAMKIEWIGSPLSTMIDDTGRIYYKACKLNDMNIEIGDAVYLQPPWSNPEYPYYIAIVEMFFEDWKGVKRFRGRWLRRFHDIKTITTGEHYNVLCRDHQELYLSDEFNDNPLLRIKGKCAVFFVRNRQEFEKIENVREKRDIFYCKSKFVEKNGQYGLFELHPNDLQYTLDHMERNVSFLLNQFRDKPKLVAMDIFSGCGGLSLGLTRAGIEVRYSIEFWNVAADSHHANFPNAHTFCKDAEEFLKNIKVVNELKKRFGLLDSSSQHKPSNVKKRKTIHIKTLKKNKDGSLSLLIDNGNSSKWKDVEELQEYRDEIIEFLEAKYYNIPKPNEIDLIAGGPPCQGFSGLNRFKEKDASKFLSHDKNRLVLTFLEYVKYFKPKYVLIENVTGLLNTTVLDVPQAIISKLDSRGYDTQFSCLNARHFGLPQSRTRVIFLAAKRDGNYSIPSFPENTHAASQTFIVDKKSAKKVHSKINKVIYHGGLPPVNFRDFASDLPPFDSHSRQHEETTKRDCEYLPPRTIYQELLRKNCSNICTNHTSQTYSDVLNALIRSMPRCPGAFYRDIHPNAKPLLKEGYLKFRNYSKIILARLQWSKSCNTLVTSLNPLCMRLIHPNQHRVLSVREYARAQGFPDDFIFCGSDKDKYKQIGNAVPVMLAKNLGEEIIKTQRNYEHSNKRNEIDQLEFNKVLKQFTCWFSDLKEWLQQNQLRDSFKPKPLLKPFISEFLKPLEDHLCDGFTMPSTREDIHFLEHVLPDLVQEHATDTDETFLTQELTNSRGEDDEEEEALELSSDDDNQDNHDDESGELSEVEESIIQKPSTTTVKNNAKRTTGSKYSGSDKSDDDDEEEAVVVVISDSE</sequence>
<comment type="similarity">
    <text evidence="8 9">Belongs to the class I-like SAM-binding methyltransferase superfamily. C5-methyltransferase family.</text>
</comment>
<dbReference type="NCBIfam" id="TIGR00675">
    <property type="entry name" value="dcm"/>
    <property type="match status" value="1"/>
</dbReference>
<dbReference type="Pfam" id="PF01426">
    <property type="entry name" value="BAH"/>
    <property type="match status" value="1"/>
</dbReference>
<dbReference type="InterPro" id="IPR018117">
    <property type="entry name" value="C5_DNA_meth_AS"/>
</dbReference>
<dbReference type="Gene3D" id="2.30.30.490">
    <property type="match status" value="1"/>
</dbReference>
<dbReference type="GO" id="GO:0003677">
    <property type="term" value="F:DNA binding"/>
    <property type="evidence" value="ECO:0007669"/>
    <property type="project" value="UniProtKB-KW"/>
</dbReference>
<dbReference type="Gene3D" id="3.90.120.10">
    <property type="entry name" value="DNA Methylase, subunit A, domain 2"/>
    <property type="match status" value="1"/>
</dbReference>
<feature type="compositionally biased region" description="Acidic residues" evidence="11">
    <location>
        <begin position="257"/>
        <end position="279"/>
    </location>
</feature>
<evidence type="ECO:0000256" key="9">
    <source>
        <dbReference type="RuleBase" id="RU000416"/>
    </source>
</evidence>
<evidence type="ECO:0000256" key="7">
    <source>
        <dbReference type="ARBA" id="ARBA00023242"/>
    </source>
</evidence>
<dbReference type="PANTHER" id="PTHR10629">
    <property type="entry name" value="CYTOSINE-SPECIFIC METHYLTRANSFERASE"/>
    <property type="match status" value="1"/>
</dbReference>
<feature type="region of interest" description="Disordered" evidence="11">
    <location>
        <begin position="254"/>
        <end position="355"/>
    </location>
</feature>
<evidence type="ECO:0000256" key="8">
    <source>
        <dbReference type="PROSITE-ProRule" id="PRU01016"/>
    </source>
</evidence>
<dbReference type="GO" id="GO:0003682">
    <property type="term" value="F:chromatin binding"/>
    <property type="evidence" value="ECO:0007669"/>
    <property type="project" value="InterPro"/>
</dbReference>
<dbReference type="GeneID" id="68099446"/>
<evidence type="ECO:0000256" key="11">
    <source>
        <dbReference type="SAM" id="MobiDB-lite"/>
    </source>
</evidence>
<reference evidence="13 14" key="1">
    <citation type="journal article" date="2018" name="BMC Genomics">
        <title>The genome of Naegleria lovaniensis, the basis for a comparative approach to unravel pathogenicity factors of the human pathogenic amoeba N. fowleri.</title>
        <authorList>
            <person name="Liechti N."/>
            <person name="Schurch N."/>
            <person name="Bruggmann R."/>
            <person name="Wittwer M."/>
        </authorList>
    </citation>
    <scope>NUCLEOTIDE SEQUENCE [LARGE SCALE GENOMIC DNA]</scope>
    <source>
        <strain evidence="13 14">ATCC 30569</strain>
    </source>
</reference>
<dbReference type="AlphaFoldDB" id="A0AA88H6A4"/>
<evidence type="ECO:0000256" key="3">
    <source>
        <dbReference type="ARBA" id="ARBA00022679"/>
    </source>
</evidence>
<dbReference type="GO" id="GO:0032259">
    <property type="term" value="P:methylation"/>
    <property type="evidence" value="ECO:0007669"/>
    <property type="project" value="UniProtKB-KW"/>
</dbReference>
<protein>
    <recommendedName>
        <fullName evidence="10">Cytosine-specific methyltransferase</fullName>
        <ecNumber evidence="10">2.1.1.37</ecNumber>
    </recommendedName>
</protein>
<dbReference type="PROSITE" id="PS51679">
    <property type="entry name" value="SAM_MT_C5"/>
    <property type="match status" value="1"/>
</dbReference>
<gene>
    <name evidence="13" type="ORF">C9374_006992</name>
</gene>
<feature type="compositionally biased region" description="Low complexity" evidence="11">
    <location>
        <begin position="286"/>
        <end position="299"/>
    </location>
</feature>
<keyword evidence="5" id="KW-0677">Repeat</keyword>
<dbReference type="Proteomes" id="UP000816034">
    <property type="component" value="Unassembled WGS sequence"/>
</dbReference>
<keyword evidence="7" id="KW-0539">Nucleus</keyword>
<dbReference type="PANTHER" id="PTHR10629:SF52">
    <property type="entry name" value="DNA (CYTOSINE-5)-METHYLTRANSFERASE 1"/>
    <property type="match status" value="1"/>
</dbReference>
<name>A0AA88H6A4_NAELO</name>
<organism evidence="13 14">
    <name type="scientific">Naegleria lovaniensis</name>
    <name type="common">Amoeba</name>
    <dbReference type="NCBI Taxonomy" id="51637"/>
    <lineage>
        <taxon>Eukaryota</taxon>
        <taxon>Discoba</taxon>
        <taxon>Heterolobosea</taxon>
        <taxon>Tetramitia</taxon>
        <taxon>Eutetramitia</taxon>
        <taxon>Vahlkampfiidae</taxon>
        <taxon>Naegleria</taxon>
    </lineage>
</organism>
<dbReference type="InterPro" id="IPR001525">
    <property type="entry name" value="C5_MeTfrase"/>
</dbReference>
<comment type="subcellular location">
    <subcellularLocation>
        <location evidence="1">Nucleus</location>
    </subcellularLocation>
</comment>
<evidence type="ECO:0000259" key="12">
    <source>
        <dbReference type="PROSITE" id="PS51038"/>
    </source>
</evidence>
<feature type="domain" description="BAH" evidence="12">
    <location>
        <begin position="406"/>
        <end position="534"/>
    </location>
</feature>
<feature type="compositionally biased region" description="Basic residues" evidence="11">
    <location>
        <begin position="307"/>
        <end position="322"/>
    </location>
</feature>
<evidence type="ECO:0000256" key="5">
    <source>
        <dbReference type="ARBA" id="ARBA00022737"/>
    </source>
</evidence>
<dbReference type="InterPro" id="IPR022702">
    <property type="entry name" value="Cytosine_MeTrfase1_RFD"/>
</dbReference>
<dbReference type="GO" id="GO:0005634">
    <property type="term" value="C:nucleus"/>
    <property type="evidence" value="ECO:0007669"/>
    <property type="project" value="UniProtKB-SubCell"/>
</dbReference>
<comment type="caution">
    <text evidence="13">The sequence shown here is derived from an EMBL/GenBank/DDBJ whole genome shotgun (WGS) entry which is preliminary data.</text>
</comment>
<dbReference type="PROSITE" id="PS00094">
    <property type="entry name" value="C5_MTASE_1"/>
    <property type="match status" value="1"/>
</dbReference>
<keyword evidence="3 8" id="KW-0808">Transferase</keyword>
<feature type="compositionally biased region" description="Acidic residues" evidence="11">
    <location>
        <begin position="1152"/>
        <end position="1184"/>
    </location>
</feature>
<dbReference type="InterPro" id="IPR043151">
    <property type="entry name" value="BAH_sf"/>
</dbReference>
<dbReference type="EC" id="2.1.1.37" evidence="10"/>
<dbReference type="PRINTS" id="PR00105">
    <property type="entry name" value="C5METTRFRASE"/>
</dbReference>
<dbReference type="InterPro" id="IPR001025">
    <property type="entry name" value="BAH_dom"/>
</dbReference>
<dbReference type="GO" id="GO:0044027">
    <property type="term" value="P:negative regulation of gene expression via chromosomal CpG island methylation"/>
    <property type="evidence" value="ECO:0007669"/>
    <property type="project" value="TreeGrafter"/>
</dbReference>
<feature type="active site" evidence="8">
    <location>
        <position position="716"/>
    </location>
</feature>
<evidence type="ECO:0000256" key="4">
    <source>
        <dbReference type="ARBA" id="ARBA00022691"/>
    </source>
</evidence>
<dbReference type="Pfam" id="PF00145">
    <property type="entry name" value="DNA_methylase"/>
    <property type="match status" value="2"/>
</dbReference>
<keyword evidence="2 8" id="KW-0489">Methyltransferase</keyword>
<evidence type="ECO:0000256" key="10">
    <source>
        <dbReference type="RuleBase" id="RU000417"/>
    </source>
</evidence>
<dbReference type="SMART" id="SM00439">
    <property type="entry name" value="BAH"/>
    <property type="match status" value="1"/>
</dbReference>
<accession>A0AA88H6A4</accession>
<evidence type="ECO:0000313" key="13">
    <source>
        <dbReference type="EMBL" id="KAG2393461.1"/>
    </source>
</evidence>
<dbReference type="InterPro" id="IPR031303">
    <property type="entry name" value="C5_meth_CS"/>
</dbReference>
<dbReference type="PROSITE" id="PS00095">
    <property type="entry name" value="C5_MTASE_2"/>
    <property type="match status" value="1"/>
</dbReference>
<proteinExistence type="inferred from homology"/>
<evidence type="ECO:0000256" key="2">
    <source>
        <dbReference type="ARBA" id="ARBA00022603"/>
    </source>
</evidence>
<dbReference type="PROSITE" id="PS51038">
    <property type="entry name" value="BAH"/>
    <property type="match status" value="1"/>
</dbReference>
<keyword evidence="14" id="KW-1185">Reference proteome</keyword>
<evidence type="ECO:0000313" key="14">
    <source>
        <dbReference type="Proteomes" id="UP000816034"/>
    </source>
</evidence>
<dbReference type="Pfam" id="PF12047">
    <property type="entry name" value="DNMT1-RFD"/>
    <property type="match status" value="1"/>
</dbReference>
<dbReference type="CDD" id="cd04370">
    <property type="entry name" value="BAH"/>
    <property type="match status" value="1"/>
</dbReference>
<keyword evidence="6" id="KW-0238">DNA-binding</keyword>
<dbReference type="GO" id="GO:0003886">
    <property type="term" value="F:DNA (cytosine-5-)-methyltransferase activity"/>
    <property type="evidence" value="ECO:0007669"/>
    <property type="project" value="UniProtKB-EC"/>
</dbReference>
<feature type="compositionally biased region" description="Basic residues" evidence="11">
    <location>
        <begin position="343"/>
        <end position="355"/>
    </location>
</feature>
<feature type="compositionally biased region" description="Polar residues" evidence="11">
    <location>
        <begin position="1188"/>
        <end position="1208"/>
    </location>
</feature>